<dbReference type="PANTHER" id="PTHR36206:SF16">
    <property type="entry name" value="TRANSCRIPTION FACTOR DOMAIN-CONTAINING PROTEIN-RELATED"/>
    <property type="match status" value="1"/>
</dbReference>
<proteinExistence type="predicted"/>
<keyword evidence="6" id="KW-0539">Nucleus</keyword>
<dbReference type="EMBL" id="JAGMVJ010000011">
    <property type="protein sequence ID" value="KAH7086295.1"/>
    <property type="molecule type" value="Genomic_DNA"/>
</dbReference>
<keyword evidence="9" id="KW-1185">Reference proteome</keyword>
<evidence type="ECO:0000256" key="5">
    <source>
        <dbReference type="ARBA" id="ARBA00023163"/>
    </source>
</evidence>
<evidence type="ECO:0000256" key="1">
    <source>
        <dbReference type="ARBA" id="ARBA00022723"/>
    </source>
</evidence>
<organism evidence="8 9">
    <name type="scientific">Paraphoma chrysanthemicola</name>
    <dbReference type="NCBI Taxonomy" id="798071"/>
    <lineage>
        <taxon>Eukaryota</taxon>
        <taxon>Fungi</taxon>
        <taxon>Dikarya</taxon>
        <taxon>Ascomycota</taxon>
        <taxon>Pezizomycotina</taxon>
        <taxon>Dothideomycetes</taxon>
        <taxon>Pleosporomycetidae</taxon>
        <taxon>Pleosporales</taxon>
        <taxon>Pleosporineae</taxon>
        <taxon>Phaeosphaeriaceae</taxon>
        <taxon>Paraphoma</taxon>
    </lineage>
</organism>
<dbReference type="OrthoDB" id="3172332at2759"/>
<dbReference type="Proteomes" id="UP000813461">
    <property type="component" value="Unassembled WGS sequence"/>
</dbReference>
<evidence type="ECO:0000256" key="6">
    <source>
        <dbReference type="ARBA" id="ARBA00023242"/>
    </source>
</evidence>
<keyword evidence="4" id="KW-0238">DNA-binding</keyword>
<sequence>MDPDIPASKTRVSRKAHRKVKTGCRTCKVRRVRCDEGFPACYRCVSIGRICDGYGIWGGGGAIHNKSSQITEAQRTRPSAAPTQAKILVPLMPSTQASLRQGPNISTEEQEYLEWFIHGTSVHTPRIFTAHCWSPLILQATVHSPMTLQALLAISAAHKRKVLDPANRARDGELPDAQEIFLLKQHGRAMKSMQKLLKSDSTTSSSNLSLILIMCGLFVLLERVRGQYEAACLHLSLGLPITAQLAQTSTSGVIDDKLDSFFSRMKDHLIVFGKRKNPAETDASAAKVAPAWRFTSPTDAERHLDMLIDESILTVEQHRTISKTAEASRALLQTEHSYHLAGFDSWYLAYEATVAEERSQSTTEDAKAWAQLRQRYLVGRSMADGHKC</sequence>
<keyword evidence="2" id="KW-0862">Zinc</keyword>
<name>A0A8K0R3G2_9PLEO</name>
<dbReference type="InterPro" id="IPR036864">
    <property type="entry name" value="Zn2-C6_fun-type_DNA-bd_sf"/>
</dbReference>
<feature type="domain" description="Zn(2)-C6 fungal-type" evidence="7">
    <location>
        <begin position="23"/>
        <end position="51"/>
    </location>
</feature>
<evidence type="ECO:0000313" key="9">
    <source>
        <dbReference type="Proteomes" id="UP000813461"/>
    </source>
</evidence>
<keyword evidence="1" id="KW-0479">Metal-binding</keyword>
<dbReference type="PROSITE" id="PS00463">
    <property type="entry name" value="ZN2_CY6_FUNGAL_1"/>
    <property type="match status" value="1"/>
</dbReference>
<dbReference type="InterPro" id="IPR052360">
    <property type="entry name" value="Transcr_Regulatory_Proteins"/>
</dbReference>
<protein>
    <recommendedName>
        <fullName evidence="7">Zn(2)-C6 fungal-type domain-containing protein</fullName>
    </recommendedName>
</protein>
<keyword evidence="3" id="KW-0805">Transcription regulation</keyword>
<dbReference type="SMART" id="SM00066">
    <property type="entry name" value="GAL4"/>
    <property type="match status" value="1"/>
</dbReference>
<dbReference type="Pfam" id="PF00172">
    <property type="entry name" value="Zn_clus"/>
    <property type="match status" value="1"/>
</dbReference>
<gene>
    <name evidence="8" type="ORF">FB567DRAFT_67192</name>
</gene>
<dbReference type="PROSITE" id="PS50048">
    <property type="entry name" value="ZN2_CY6_FUNGAL_2"/>
    <property type="match status" value="1"/>
</dbReference>
<dbReference type="GO" id="GO:0003677">
    <property type="term" value="F:DNA binding"/>
    <property type="evidence" value="ECO:0007669"/>
    <property type="project" value="UniProtKB-KW"/>
</dbReference>
<dbReference type="PANTHER" id="PTHR36206">
    <property type="entry name" value="ASPERCRYPTIN BIOSYNTHESIS CLUSTER-SPECIFIC TRANSCRIPTION REGULATOR ATNN-RELATED"/>
    <property type="match status" value="1"/>
</dbReference>
<dbReference type="GO" id="GO:0000981">
    <property type="term" value="F:DNA-binding transcription factor activity, RNA polymerase II-specific"/>
    <property type="evidence" value="ECO:0007669"/>
    <property type="project" value="InterPro"/>
</dbReference>
<dbReference type="InterPro" id="IPR001138">
    <property type="entry name" value="Zn2Cys6_DnaBD"/>
</dbReference>
<keyword evidence="5" id="KW-0804">Transcription</keyword>
<dbReference type="CDD" id="cd00067">
    <property type="entry name" value="GAL4"/>
    <property type="match status" value="1"/>
</dbReference>
<dbReference type="AlphaFoldDB" id="A0A8K0R3G2"/>
<dbReference type="SUPFAM" id="SSF57701">
    <property type="entry name" value="Zn2/Cys6 DNA-binding domain"/>
    <property type="match status" value="1"/>
</dbReference>
<evidence type="ECO:0000256" key="4">
    <source>
        <dbReference type="ARBA" id="ARBA00023125"/>
    </source>
</evidence>
<evidence type="ECO:0000256" key="3">
    <source>
        <dbReference type="ARBA" id="ARBA00023015"/>
    </source>
</evidence>
<evidence type="ECO:0000313" key="8">
    <source>
        <dbReference type="EMBL" id="KAH7086295.1"/>
    </source>
</evidence>
<evidence type="ECO:0000256" key="2">
    <source>
        <dbReference type="ARBA" id="ARBA00022833"/>
    </source>
</evidence>
<comment type="caution">
    <text evidence="8">The sequence shown here is derived from an EMBL/GenBank/DDBJ whole genome shotgun (WGS) entry which is preliminary data.</text>
</comment>
<accession>A0A8K0R3G2</accession>
<dbReference type="Gene3D" id="4.10.240.10">
    <property type="entry name" value="Zn(2)-C6 fungal-type DNA-binding domain"/>
    <property type="match status" value="1"/>
</dbReference>
<evidence type="ECO:0000259" key="7">
    <source>
        <dbReference type="PROSITE" id="PS50048"/>
    </source>
</evidence>
<dbReference type="GO" id="GO:0008270">
    <property type="term" value="F:zinc ion binding"/>
    <property type="evidence" value="ECO:0007669"/>
    <property type="project" value="InterPro"/>
</dbReference>
<reference evidence="8" key="1">
    <citation type="journal article" date="2021" name="Nat. Commun.">
        <title>Genetic determinants of endophytism in the Arabidopsis root mycobiome.</title>
        <authorList>
            <person name="Mesny F."/>
            <person name="Miyauchi S."/>
            <person name="Thiergart T."/>
            <person name="Pickel B."/>
            <person name="Atanasova L."/>
            <person name="Karlsson M."/>
            <person name="Huettel B."/>
            <person name="Barry K.W."/>
            <person name="Haridas S."/>
            <person name="Chen C."/>
            <person name="Bauer D."/>
            <person name="Andreopoulos W."/>
            <person name="Pangilinan J."/>
            <person name="LaButti K."/>
            <person name="Riley R."/>
            <person name="Lipzen A."/>
            <person name="Clum A."/>
            <person name="Drula E."/>
            <person name="Henrissat B."/>
            <person name="Kohler A."/>
            <person name="Grigoriev I.V."/>
            <person name="Martin F.M."/>
            <person name="Hacquard S."/>
        </authorList>
    </citation>
    <scope>NUCLEOTIDE SEQUENCE</scope>
    <source>
        <strain evidence="8">MPI-SDFR-AT-0120</strain>
    </source>
</reference>